<sequence>SDATVSKENVVSNLGLLRRLSGNIILAFDADRAGFNASSRAGKIALSFGMDVKVVSMSEGIDPASLISQDGTDAWRTAIRNSKHIIEFLLDKILNSHKEDMRKVGREIREKILPYVDSIESAIEKSHFIKIISNKSGIAENALLEDLKKVQSELKFETEEIRTAKENVEKKMRKDPIERRLLGIAFWQENIQDKTIDPELIFQKLDKAKEIYKDIEEDLIYEAEEFYSNSENLQKDVDEMLLNIEEEYLNEELNKKMVELNNFKNKKEEMEILKKINEIIKKKEEIRNNRSR</sequence>
<reference evidence="3 4" key="1">
    <citation type="journal article" date="2015" name="Nature">
        <title>rRNA introns, odd ribosomes, and small enigmatic genomes across a large radiation of phyla.</title>
        <authorList>
            <person name="Brown C.T."/>
            <person name="Hug L.A."/>
            <person name="Thomas B.C."/>
            <person name="Sharon I."/>
            <person name="Castelle C.J."/>
            <person name="Singh A."/>
            <person name="Wilkins M.J."/>
            <person name="Williams K.H."/>
            <person name="Banfield J.F."/>
        </authorList>
    </citation>
    <scope>NUCLEOTIDE SEQUENCE [LARGE SCALE GENOMIC DNA]</scope>
</reference>
<dbReference type="InterPro" id="IPR034151">
    <property type="entry name" value="TOPRIM_DnaG_bac"/>
</dbReference>
<dbReference type="PANTHER" id="PTHR30313:SF2">
    <property type="entry name" value="DNA PRIMASE"/>
    <property type="match status" value="1"/>
</dbReference>
<evidence type="ECO:0000256" key="1">
    <source>
        <dbReference type="SAM" id="Coils"/>
    </source>
</evidence>
<dbReference type="PROSITE" id="PS50880">
    <property type="entry name" value="TOPRIM"/>
    <property type="match status" value="1"/>
</dbReference>
<evidence type="ECO:0000313" key="4">
    <source>
        <dbReference type="Proteomes" id="UP000034923"/>
    </source>
</evidence>
<dbReference type="GO" id="GO:0006269">
    <property type="term" value="P:DNA replication, synthesis of primer"/>
    <property type="evidence" value="ECO:0007669"/>
    <property type="project" value="TreeGrafter"/>
</dbReference>
<evidence type="ECO:0000313" key="3">
    <source>
        <dbReference type="EMBL" id="KKP72932.1"/>
    </source>
</evidence>
<accession>A0A0G0F0M8</accession>
<dbReference type="Pfam" id="PF13155">
    <property type="entry name" value="Toprim_2"/>
    <property type="match status" value="1"/>
</dbReference>
<proteinExistence type="predicted"/>
<feature type="non-terminal residue" evidence="3">
    <location>
        <position position="1"/>
    </location>
</feature>
<organism evidence="3 4">
    <name type="scientific">Candidatus Nomurabacteria bacterium GW2011_GWB1_35_20</name>
    <dbReference type="NCBI Taxonomy" id="1618740"/>
    <lineage>
        <taxon>Bacteria</taxon>
        <taxon>Candidatus Nomuraibacteriota</taxon>
    </lineage>
</organism>
<protein>
    <submittedName>
        <fullName evidence="3">Primase protein</fullName>
    </submittedName>
</protein>
<dbReference type="PANTHER" id="PTHR30313">
    <property type="entry name" value="DNA PRIMASE"/>
    <property type="match status" value="1"/>
</dbReference>
<dbReference type="InterPro" id="IPR050219">
    <property type="entry name" value="DnaG_primase"/>
</dbReference>
<dbReference type="GO" id="GO:0005737">
    <property type="term" value="C:cytoplasm"/>
    <property type="evidence" value="ECO:0007669"/>
    <property type="project" value="TreeGrafter"/>
</dbReference>
<keyword evidence="1" id="KW-0175">Coiled coil</keyword>
<comment type="caution">
    <text evidence="3">The sequence shown here is derived from an EMBL/GenBank/DDBJ whole genome shotgun (WGS) entry which is preliminary data.</text>
</comment>
<dbReference type="SUPFAM" id="SSF56731">
    <property type="entry name" value="DNA primase core"/>
    <property type="match status" value="1"/>
</dbReference>
<evidence type="ECO:0000259" key="2">
    <source>
        <dbReference type="PROSITE" id="PS50880"/>
    </source>
</evidence>
<dbReference type="EMBL" id="LBQE01000002">
    <property type="protein sequence ID" value="KKP72932.1"/>
    <property type="molecule type" value="Genomic_DNA"/>
</dbReference>
<name>A0A0G0F0M8_9BACT</name>
<dbReference type="Proteomes" id="UP000034923">
    <property type="component" value="Unassembled WGS sequence"/>
</dbReference>
<gene>
    <name evidence="3" type="ORF">UR70_C0002G0001</name>
</gene>
<feature type="coiled-coil region" evidence="1">
    <location>
        <begin position="140"/>
        <end position="174"/>
    </location>
</feature>
<dbReference type="InterPro" id="IPR006171">
    <property type="entry name" value="TOPRIM_dom"/>
</dbReference>
<dbReference type="AlphaFoldDB" id="A0A0G0F0M8"/>
<feature type="coiled-coil region" evidence="1">
    <location>
        <begin position="250"/>
        <end position="283"/>
    </location>
</feature>
<feature type="domain" description="Toprim" evidence="2">
    <location>
        <begin position="1"/>
        <end position="60"/>
    </location>
</feature>
<dbReference type="Gene3D" id="3.40.1360.10">
    <property type="match status" value="1"/>
</dbReference>
<dbReference type="CDD" id="cd03364">
    <property type="entry name" value="TOPRIM_DnaG_primases"/>
    <property type="match status" value="1"/>
</dbReference>